<evidence type="ECO:0000256" key="1">
    <source>
        <dbReference type="SAM" id="MobiDB-lite"/>
    </source>
</evidence>
<name>A0A059Q314_9POAL</name>
<dbReference type="Gene3D" id="3.20.20.80">
    <property type="entry name" value="Glycosidases"/>
    <property type="match status" value="1"/>
</dbReference>
<dbReference type="EMBL" id="KF184845">
    <property type="protein sequence ID" value="AGT16812.1"/>
    <property type="molecule type" value="Genomic_DNA"/>
</dbReference>
<dbReference type="AlphaFoldDB" id="A0A059Q314"/>
<proteinExistence type="predicted"/>
<dbReference type="InterPro" id="IPR017853">
    <property type="entry name" value="GH"/>
</dbReference>
<feature type="compositionally biased region" description="Pro residues" evidence="1">
    <location>
        <begin position="26"/>
        <end position="36"/>
    </location>
</feature>
<dbReference type="EMBL" id="KF184835">
    <property type="protein sequence ID" value="AGT16791.1"/>
    <property type="molecule type" value="Genomic_DNA"/>
</dbReference>
<organism evidence="2">
    <name type="scientific">Saccharum hybrid cultivar R570</name>
    <dbReference type="NCBI Taxonomy" id="131158"/>
    <lineage>
        <taxon>Eukaryota</taxon>
        <taxon>Viridiplantae</taxon>
        <taxon>Streptophyta</taxon>
        <taxon>Embryophyta</taxon>
        <taxon>Tracheophyta</taxon>
        <taxon>Spermatophyta</taxon>
        <taxon>Magnoliopsida</taxon>
        <taxon>Liliopsida</taxon>
        <taxon>Poales</taxon>
        <taxon>Poaceae</taxon>
        <taxon>PACMAD clade</taxon>
        <taxon>Panicoideae</taxon>
        <taxon>Andropogonodae</taxon>
        <taxon>Andropogoneae</taxon>
        <taxon>Saccharinae</taxon>
        <taxon>Saccharum</taxon>
        <taxon>Saccharum officinarum species complex</taxon>
    </lineage>
</organism>
<protein>
    <submittedName>
        <fullName evidence="3">Glucanase</fullName>
    </submittedName>
</protein>
<evidence type="ECO:0000313" key="2">
    <source>
        <dbReference type="EMBL" id="AGT16791.1"/>
    </source>
</evidence>
<evidence type="ECO:0000313" key="3">
    <source>
        <dbReference type="EMBL" id="AGT16812.1"/>
    </source>
</evidence>
<accession>A0A059Q314</accession>
<feature type="region of interest" description="Disordered" evidence="1">
    <location>
        <begin position="13"/>
        <end position="47"/>
    </location>
</feature>
<reference evidence="2" key="1">
    <citation type="submission" date="2013-05" db="EMBL/GenBank/DDBJ databases">
        <title>Building the sugarcane genome for biotechnology and identifying evolutionary trends.</title>
        <authorList>
            <person name="De Setta N."/>
            <person name="Monteiro-Vitorello C.B."/>
            <person name="Metcalfe C.J."/>
            <person name="Cruz G.M.Q."/>
            <person name="Del Bem L.E."/>
            <person name="Vicentini R."/>
            <person name="Nogueira F.T.S."/>
            <person name="Campos R.A."/>
            <person name="Nunes S.L."/>
            <person name="Turrini P.C.G."/>
            <person name="Vieira A.P."/>
            <person name="Cruz E.A.O."/>
            <person name="Correa T.C.S."/>
            <person name="Hotta C.T."/>
            <person name="de Mello-Varani A."/>
            <person name="Vautrin S."/>
            <person name="Trindade A.S."/>
            <person name="Vilela M.M."/>
            <person name="Horta C.L."/>
            <person name="Sato P.M."/>
            <person name="de Andrade R.F."/>
            <person name="Nishiyama M.Y."/>
            <person name="Cardoso-Silva C.B."/>
            <person name="Scortecci K.C."/>
            <person name="Garcia A.A.F."/>
            <person name="Carneiro M.S."/>
            <person name="Kim C."/>
            <person name="Paterson A.H."/>
            <person name="Berges H."/>
            <person name="D'Hont A."/>
            <person name="de-Souza A.P."/>
            <person name="Souza G.M."/>
            <person name="Vincentz M."/>
            <person name="Kitajima J.P."/>
            <person name="Van Sluys M.-A."/>
        </authorList>
    </citation>
    <scope>NUCLEOTIDE SEQUENCE</scope>
</reference>
<gene>
    <name evidence="2" type="ORF">SHCRBa_009_B01_F_40</name>
    <name evidence="3" type="ORF">SHCRBa_012_A01_F_80</name>
</gene>
<sequence length="119" mass="12645">MQTDLKFPFRLLPQITSSSPSRCRAPPLPPTPPPRPNSQHRPPIGLACRSAPSPAATWNNLPAPQSVMPLLAGIGIGVRMRMYDADPTVLHAFARTGSELIVGVHNECLDAVADTGSAT</sequence>
<dbReference type="SUPFAM" id="SSF51445">
    <property type="entry name" value="(Trans)glycosidases"/>
    <property type="match status" value="1"/>
</dbReference>